<reference evidence="3 4" key="2">
    <citation type="submission" date="2019-01" db="EMBL/GenBank/DDBJ databases">
        <title>The decoding of complex shrimp genome reveals the adaptation for benthos swimmer, frequently molting mechanism and breeding impact on genome.</title>
        <authorList>
            <person name="Sun Y."/>
            <person name="Gao Y."/>
            <person name="Yu Y."/>
        </authorList>
    </citation>
    <scope>NUCLEOTIDE SEQUENCE [LARGE SCALE GENOMIC DNA]</scope>
    <source>
        <tissue evidence="3">Muscle</tissue>
    </source>
</reference>
<accession>A0A423T034</accession>
<dbReference type="PANTHER" id="PTHR22933:SF43">
    <property type="entry name" value="LP10131P"/>
    <property type="match status" value="1"/>
</dbReference>
<dbReference type="EMBL" id="QCYY01002512">
    <property type="protein sequence ID" value="ROT69847.1"/>
    <property type="molecule type" value="Genomic_DNA"/>
</dbReference>
<organism evidence="3 4">
    <name type="scientific">Penaeus vannamei</name>
    <name type="common">Whiteleg shrimp</name>
    <name type="synonym">Litopenaeus vannamei</name>
    <dbReference type="NCBI Taxonomy" id="6689"/>
    <lineage>
        <taxon>Eukaryota</taxon>
        <taxon>Metazoa</taxon>
        <taxon>Ecdysozoa</taxon>
        <taxon>Arthropoda</taxon>
        <taxon>Crustacea</taxon>
        <taxon>Multicrustacea</taxon>
        <taxon>Malacostraca</taxon>
        <taxon>Eumalacostraca</taxon>
        <taxon>Eucarida</taxon>
        <taxon>Decapoda</taxon>
        <taxon>Dendrobranchiata</taxon>
        <taxon>Penaeoidea</taxon>
        <taxon>Penaeidae</taxon>
        <taxon>Penaeus</taxon>
    </lineage>
</organism>
<sequence length="464" mass="50992">MAIRPYFAYQASLIPFSFCRQESFARWIPVCSHSEPPPNYSHDLLPETNFTCSDKATGGYYADPEAGCQMFHVCVRVSDEEIRDFKFLCPNDTVFDQQNFICANWRDIDCKRSTRYYSKNDLFRVDESTTEEEYETESTASVFYEDTFDTGSGGRKGKSQDGDAAQSRTPCPRPRQAAPRPRTRREAPSSPGRLETFLADDHADEDNLFHGVSDPFASYDWRRDSSGVTGVHEDDVREQRFGTGPRCRAPAPLLFSPASRNQEFTSTHRQEQGNPSRARAHHGEGAGRGRVDGPAARAALSSARGASRYSSVGRSARGAPAPPRPTPPAASSPLPLLQDRLEKNAGRRHTTALRPPPRAPGCGPRGSSRPGPPPGTPGTRCSAEGGGARMRSPAPRTSADQSIEACDVRDTTEVMVTECAMKGGALASPWKEEAEMLVIFTVARSRCRTLGLLVFLPREDQGRQ</sequence>
<dbReference type="PROSITE" id="PS50940">
    <property type="entry name" value="CHIT_BIND_II"/>
    <property type="match status" value="1"/>
</dbReference>
<dbReference type="GO" id="GO:0008061">
    <property type="term" value="F:chitin binding"/>
    <property type="evidence" value="ECO:0007669"/>
    <property type="project" value="InterPro"/>
</dbReference>
<keyword evidence="4" id="KW-1185">Reference proteome</keyword>
<feature type="region of interest" description="Disordered" evidence="1">
    <location>
        <begin position="127"/>
        <end position="194"/>
    </location>
</feature>
<feature type="domain" description="Chitin-binding type-2" evidence="2">
    <location>
        <begin position="49"/>
        <end position="112"/>
    </location>
</feature>
<name>A0A423T034_PENVA</name>
<dbReference type="PANTHER" id="PTHR22933">
    <property type="entry name" value="FI18007P1-RELATED"/>
    <property type="match status" value="1"/>
</dbReference>
<dbReference type="Pfam" id="PF01607">
    <property type="entry name" value="CBM_14"/>
    <property type="match status" value="1"/>
</dbReference>
<dbReference type="InterPro" id="IPR036508">
    <property type="entry name" value="Chitin-bd_dom_sf"/>
</dbReference>
<proteinExistence type="predicted"/>
<feature type="compositionally biased region" description="Basic and acidic residues" evidence="1">
    <location>
        <begin position="281"/>
        <end position="291"/>
    </location>
</feature>
<feature type="compositionally biased region" description="Low complexity" evidence="1">
    <location>
        <begin position="295"/>
        <end position="319"/>
    </location>
</feature>
<comment type="caution">
    <text evidence="3">The sequence shown here is derived from an EMBL/GenBank/DDBJ whole genome shotgun (WGS) entry which is preliminary data.</text>
</comment>
<feature type="compositionally biased region" description="Low complexity" evidence="1">
    <location>
        <begin position="360"/>
        <end position="369"/>
    </location>
</feature>
<dbReference type="AlphaFoldDB" id="A0A423T034"/>
<evidence type="ECO:0000313" key="3">
    <source>
        <dbReference type="EMBL" id="ROT69847.1"/>
    </source>
</evidence>
<dbReference type="InterPro" id="IPR052976">
    <property type="entry name" value="Scoloptoxin-like"/>
</dbReference>
<reference evidence="3 4" key="1">
    <citation type="submission" date="2018-04" db="EMBL/GenBank/DDBJ databases">
        <authorList>
            <person name="Zhang X."/>
            <person name="Yuan J."/>
            <person name="Li F."/>
            <person name="Xiang J."/>
        </authorList>
    </citation>
    <scope>NUCLEOTIDE SEQUENCE [LARGE SCALE GENOMIC DNA]</scope>
    <source>
        <tissue evidence="3">Muscle</tissue>
    </source>
</reference>
<feature type="compositionally biased region" description="Low complexity" evidence="1">
    <location>
        <begin position="168"/>
        <end position="180"/>
    </location>
</feature>
<dbReference type="Proteomes" id="UP000283509">
    <property type="component" value="Unassembled WGS sequence"/>
</dbReference>
<feature type="region of interest" description="Disordered" evidence="1">
    <location>
        <begin position="239"/>
        <end position="334"/>
    </location>
</feature>
<dbReference type="GO" id="GO:0005576">
    <property type="term" value="C:extracellular region"/>
    <property type="evidence" value="ECO:0007669"/>
    <property type="project" value="InterPro"/>
</dbReference>
<evidence type="ECO:0000259" key="2">
    <source>
        <dbReference type="PROSITE" id="PS50940"/>
    </source>
</evidence>
<dbReference type="InterPro" id="IPR002557">
    <property type="entry name" value="Chitin-bd_dom"/>
</dbReference>
<dbReference type="OrthoDB" id="10065127at2759"/>
<gene>
    <name evidence="3" type="ORF">C7M84_011926</name>
</gene>
<dbReference type="Gene3D" id="2.170.140.10">
    <property type="entry name" value="Chitin binding domain"/>
    <property type="match status" value="1"/>
</dbReference>
<evidence type="ECO:0000256" key="1">
    <source>
        <dbReference type="SAM" id="MobiDB-lite"/>
    </source>
</evidence>
<dbReference type="SMART" id="SM00494">
    <property type="entry name" value="ChtBD2"/>
    <property type="match status" value="1"/>
</dbReference>
<feature type="region of interest" description="Disordered" evidence="1">
    <location>
        <begin position="347"/>
        <end position="402"/>
    </location>
</feature>
<evidence type="ECO:0000313" key="4">
    <source>
        <dbReference type="Proteomes" id="UP000283509"/>
    </source>
</evidence>
<feature type="compositionally biased region" description="Pro residues" evidence="1">
    <location>
        <begin position="320"/>
        <end position="330"/>
    </location>
</feature>
<protein>
    <recommendedName>
        <fullName evidence="2">Chitin-binding type-2 domain-containing protein</fullName>
    </recommendedName>
</protein>
<dbReference type="SUPFAM" id="SSF57625">
    <property type="entry name" value="Invertebrate chitin-binding proteins"/>
    <property type="match status" value="1"/>
</dbReference>